<dbReference type="EMBL" id="CAJNDS010002746">
    <property type="protein sequence ID" value="CAE7582500.1"/>
    <property type="molecule type" value="Genomic_DNA"/>
</dbReference>
<accession>A0A812UK42</accession>
<protein>
    <submittedName>
        <fullName evidence="2">Uncharacterized protein</fullName>
    </submittedName>
</protein>
<feature type="region of interest" description="Disordered" evidence="1">
    <location>
        <begin position="277"/>
        <end position="299"/>
    </location>
</feature>
<proteinExistence type="predicted"/>
<dbReference type="OrthoDB" id="406493at2759"/>
<comment type="caution">
    <text evidence="2">The sequence shown here is derived from an EMBL/GenBank/DDBJ whole genome shotgun (WGS) entry which is preliminary data.</text>
</comment>
<sequence>MSIKGFSVRPAFGFHDEIQPNRVFFSSLKQAVAQSCKFSARRLGFKMSGGGDSKGFSVKKNHRAAIADLMTVKVYEVVERVLCQPQECIRTQEVTLLDDPLGSFEVNKDVCSGLRRVNGMDFFLYQATLKISATPTCAGDEAQPGVWKFFRLTAPADHDELVQILEKNPYEIKEVSMATLPTGLSHVDRSISPIMDFWQLAMAEGDNQQANFRSLQVLVDLTEVTRKKTLATVTREAVQERMRDHLAVIRCKIADHKEAMAALQLEEMKLCSMIEENKQQGKRDAPDTVNEGDKKARID</sequence>
<organism evidence="2 3">
    <name type="scientific">Symbiodinium natans</name>
    <dbReference type="NCBI Taxonomy" id="878477"/>
    <lineage>
        <taxon>Eukaryota</taxon>
        <taxon>Sar</taxon>
        <taxon>Alveolata</taxon>
        <taxon>Dinophyceae</taxon>
        <taxon>Suessiales</taxon>
        <taxon>Symbiodiniaceae</taxon>
        <taxon>Symbiodinium</taxon>
    </lineage>
</organism>
<gene>
    <name evidence="2" type="ORF">SNAT2548_LOCUS33230</name>
</gene>
<evidence type="ECO:0000256" key="1">
    <source>
        <dbReference type="SAM" id="MobiDB-lite"/>
    </source>
</evidence>
<evidence type="ECO:0000313" key="3">
    <source>
        <dbReference type="Proteomes" id="UP000604046"/>
    </source>
</evidence>
<reference evidence="2" key="1">
    <citation type="submission" date="2021-02" db="EMBL/GenBank/DDBJ databases">
        <authorList>
            <person name="Dougan E. K."/>
            <person name="Rhodes N."/>
            <person name="Thang M."/>
            <person name="Chan C."/>
        </authorList>
    </citation>
    <scope>NUCLEOTIDE SEQUENCE</scope>
</reference>
<dbReference type="Proteomes" id="UP000604046">
    <property type="component" value="Unassembled WGS sequence"/>
</dbReference>
<evidence type="ECO:0000313" key="2">
    <source>
        <dbReference type="EMBL" id="CAE7582500.1"/>
    </source>
</evidence>
<keyword evidence="3" id="KW-1185">Reference proteome</keyword>
<name>A0A812UK42_9DINO</name>
<dbReference type="AlphaFoldDB" id="A0A812UK42"/>